<dbReference type="GO" id="GO:0035091">
    <property type="term" value="F:phosphatidylinositol binding"/>
    <property type="evidence" value="ECO:0007669"/>
    <property type="project" value="InterPro"/>
</dbReference>
<accession>A0A7S4E6F8</accession>
<protein>
    <recommendedName>
        <fullName evidence="1">PX domain-containing protein</fullName>
    </recommendedName>
</protein>
<keyword evidence="4" id="KW-1185">Reference proteome</keyword>
<dbReference type="CDD" id="cd00136">
    <property type="entry name" value="PDZ_canonical"/>
    <property type="match status" value="1"/>
</dbReference>
<dbReference type="Gene3D" id="3.30.1520.10">
    <property type="entry name" value="Phox-like domain"/>
    <property type="match status" value="1"/>
</dbReference>
<dbReference type="AlphaFoldDB" id="A0A7S4E6F8"/>
<organism evidence="2">
    <name type="scientific">Pelagomonas calceolata</name>
    <dbReference type="NCBI Taxonomy" id="35677"/>
    <lineage>
        <taxon>Eukaryota</taxon>
        <taxon>Sar</taxon>
        <taxon>Stramenopiles</taxon>
        <taxon>Ochrophyta</taxon>
        <taxon>Pelagophyceae</taxon>
        <taxon>Pelagomonadales</taxon>
        <taxon>Pelagomonadaceae</taxon>
        <taxon>Pelagomonas</taxon>
    </lineage>
</organism>
<evidence type="ECO:0000259" key="1">
    <source>
        <dbReference type="PROSITE" id="PS50195"/>
    </source>
</evidence>
<dbReference type="Gene3D" id="2.40.128.180">
    <property type="match status" value="1"/>
</dbReference>
<dbReference type="InterPro" id="IPR038513">
    <property type="entry name" value="FAIM1_dom_sf"/>
</dbReference>
<dbReference type="InterPro" id="IPR001683">
    <property type="entry name" value="PX_dom"/>
</dbReference>
<evidence type="ECO:0000313" key="4">
    <source>
        <dbReference type="Proteomes" id="UP000789595"/>
    </source>
</evidence>
<dbReference type="EMBL" id="HBIW01010055">
    <property type="protein sequence ID" value="CAE0693144.1"/>
    <property type="molecule type" value="Transcribed_RNA"/>
</dbReference>
<name>A0A7S4E6F8_9STRA</name>
<sequence length="349" mass="38824">MVSVFSGEVTRTWRFPDSEGKGHEVVLYHHPLTGARAAMVDHKELHKSLGTSSIFHSAETRLPFEAGSMKGEIIILRDSMTTFAYRCLVDNKDVPEATAIASRPAYDRSARETRPGPQLQVFSVRVVEYCTSMCHVDNKPITWYAVDASARLANGQTASTRVHRRFRDFVEFDETLRASLTGYATKGSLPKPPQRKAKFMADHQDDAFLRDRLRELDTYVKKLVEVPHAWLSTGAPAFVGLSDAVREYSVLFREKTLGFTLGRAPPKADGALPDFPAFVSEVHEDLVLRPGDLLSKVSGRTTSNLAFQQCVAALKYSSRPAMLHLLAPLKGRDVVPPPPPADEEKNPFM</sequence>
<dbReference type="InterPro" id="IPR036034">
    <property type="entry name" value="PDZ_sf"/>
</dbReference>
<reference evidence="3" key="2">
    <citation type="submission" date="2021-11" db="EMBL/GenBank/DDBJ databases">
        <authorList>
            <consortium name="Genoscope - CEA"/>
            <person name="William W."/>
        </authorList>
    </citation>
    <scope>NUCLEOTIDE SEQUENCE</scope>
</reference>
<dbReference type="OrthoDB" id="203752at2759"/>
<evidence type="ECO:0000313" key="2">
    <source>
        <dbReference type="EMBL" id="CAE0693144.1"/>
    </source>
</evidence>
<dbReference type="CDD" id="cd06093">
    <property type="entry name" value="PX_domain"/>
    <property type="match status" value="1"/>
</dbReference>
<dbReference type="SUPFAM" id="SSF64268">
    <property type="entry name" value="PX domain"/>
    <property type="match status" value="1"/>
</dbReference>
<dbReference type="SUPFAM" id="SSF50156">
    <property type="entry name" value="PDZ domain-like"/>
    <property type="match status" value="1"/>
</dbReference>
<dbReference type="Proteomes" id="UP000789595">
    <property type="component" value="Unassembled WGS sequence"/>
</dbReference>
<dbReference type="Pfam" id="PF00787">
    <property type="entry name" value="PX"/>
    <property type="match status" value="1"/>
</dbReference>
<dbReference type="EMBL" id="CAKKNE010000004">
    <property type="protein sequence ID" value="CAH0373458.1"/>
    <property type="molecule type" value="Genomic_DNA"/>
</dbReference>
<evidence type="ECO:0000313" key="3">
    <source>
        <dbReference type="EMBL" id="CAH0373458.1"/>
    </source>
</evidence>
<proteinExistence type="predicted"/>
<dbReference type="InterPro" id="IPR036871">
    <property type="entry name" value="PX_dom_sf"/>
</dbReference>
<dbReference type="PROSITE" id="PS50195">
    <property type="entry name" value="PX"/>
    <property type="match status" value="1"/>
</dbReference>
<gene>
    <name evidence="2" type="ORF">PCAL00307_LOCUS8580</name>
    <name evidence="3" type="ORF">PECAL_4P06570</name>
</gene>
<reference evidence="2" key="1">
    <citation type="submission" date="2021-01" db="EMBL/GenBank/DDBJ databases">
        <authorList>
            <person name="Corre E."/>
            <person name="Pelletier E."/>
            <person name="Niang G."/>
            <person name="Scheremetjew M."/>
            <person name="Finn R."/>
            <person name="Kale V."/>
            <person name="Holt S."/>
            <person name="Cochrane G."/>
            <person name="Meng A."/>
            <person name="Brown T."/>
            <person name="Cohen L."/>
        </authorList>
    </citation>
    <scope>NUCLEOTIDE SEQUENCE</scope>
    <source>
        <strain evidence="2">CCMP1756</strain>
    </source>
</reference>
<feature type="domain" description="PX" evidence="1">
    <location>
        <begin position="122"/>
        <end position="256"/>
    </location>
</feature>